<organism evidence="1 2">
    <name type="scientific">Fusarium equiseti</name>
    <name type="common">Fusarium scirpi</name>
    <dbReference type="NCBI Taxonomy" id="61235"/>
    <lineage>
        <taxon>Eukaryota</taxon>
        <taxon>Fungi</taxon>
        <taxon>Dikarya</taxon>
        <taxon>Ascomycota</taxon>
        <taxon>Pezizomycotina</taxon>
        <taxon>Sordariomycetes</taxon>
        <taxon>Hypocreomycetidae</taxon>
        <taxon>Hypocreales</taxon>
        <taxon>Nectriaceae</taxon>
        <taxon>Fusarium</taxon>
        <taxon>Fusarium incarnatum-equiseti species complex</taxon>
    </lineage>
</organism>
<comment type="caution">
    <text evidence="1">The sequence shown here is derived from an EMBL/GenBank/DDBJ whole genome shotgun (WGS) entry which is preliminary data.</text>
</comment>
<dbReference type="SUPFAM" id="SSF103473">
    <property type="entry name" value="MFS general substrate transporter"/>
    <property type="match status" value="1"/>
</dbReference>
<dbReference type="EMBL" id="JAOQBH010000011">
    <property type="protein sequence ID" value="KAJ4129171.1"/>
    <property type="molecule type" value="Genomic_DNA"/>
</dbReference>
<name>A0ABQ8R8F4_FUSEQ</name>
<protein>
    <recommendedName>
        <fullName evidence="3">Major facilitator superfamily transporter</fullName>
    </recommendedName>
</protein>
<evidence type="ECO:0000313" key="2">
    <source>
        <dbReference type="Proteomes" id="UP001152024"/>
    </source>
</evidence>
<evidence type="ECO:0000313" key="1">
    <source>
        <dbReference type="EMBL" id="KAJ4129171.1"/>
    </source>
</evidence>
<sequence>MADSKTTVSSPENARAESVRVADMASTRDVPIWKYIWRHSLTQMMLLSIQAFCGPAMSDAIAGLGGGGLATPQVSNISTALRYAALAFTCFMGGPIVNKLGVKWALVIGSMSFPIQGSAYYCNSKFGNQWAS</sequence>
<proteinExistence type="predicted"/>
<dbReference type="InterPro" id="IPR036259">
    <property type="entry name" value="MFS_trans_sf"/>
</dbReference>
<gene>
    <name evidence="1" type="ORF">NW768_007706</name>
</gene>
<dbReference type="Proteomes" id="UP001152024">
    <property type="component" value="Unassembled WGS sequence"/>
</dbReference>
<keyword evidence="2" id="KW-1185">Reference proteome</keyword>
<accession>A0ABQ8R8F4</accession>
<reference evidence="1" key="1">
    <citation type="submission" date="2022-09" db="EMBL/GenBank/DDBJ databases">
        <title>Fusarium specimens isolated from Avocado Roots.</title>
        <authorList>
            <person name="Stajich J."/>
            <person name="Roper C."/>
            <person name="Heimlech-Rivalta G."/>
        </authorList>
    </citation>
    <scope>NUCLEOTIDE SEQUENCE</scope>
    <source>
        <strain evidence="1">CF00095</strain>
    </source>
</reference>
<evidence type="ECO:0008006" key="3">
    <source>
        <dbReference type="Google" id="ProtNLM"/>
    </source>
</evidence>